<dbReference type="KEGG" id="nfn:NFRAN_2373"/>
<evidence type="ECO:0000313" key="1">
    <source>
        <dbReference type="EMBL" id="VFJ14695.1"/>
    </source>
</evidence>
<sequence length="86" mass="9572">MITEPYSYETNGPLVNVGNITNKGIMMTLPLSNNLVKGQGQGILSTLDGNESATYTFQFIGSLKDKTHPPHGNWFFTLILQANWHF</sequence>
<evidence type="ECO:0000313" key="2">
    <source>
        <dbReference type="Proteomes" id="UP000294299"/>
    </source>
</evidence>
<accession>A0A484IBK7</accession>
<protein>
    <submittedName>
        <fullName evidence="1">Uncharacterized protein</fullName>
    </submittedName>
</protein>
<dbReference type="AlphaFoldDB" id="A0A484IBK7"/>
<dbReference type="Proteomes" id="UP000294299">
    <property type="component" value="Chromosome NFRAN"/>
</dbReference>
<keyword evidence="2" id="KW-1185">Reference proteome</keyword>
<dbReference type="GeneID" id="39421588"/>
<organism evidence="1 2">
    <name type="scientific">Candidatus Nitrosocosmicus franklandianus</name>
    <dbReference type="NCBI Taxonomy" id="1798806"/>
    <lineage>
        <taxon>Archaea</taxon>
        <taxon>Nitrososphaerota</taxon>
        <taxon>Nitrososphaeria</taxon>
        <taxon>Nitrososphaerales</taxon>
        <taxon>Nitrososphaeraceae</taxon>
        <taxon>Candidatus Nitrosocosmicus</taxon>
    </lineage>
</organism>
<dbReference type="EMBL" id="LR216287">
    <property type="protein sequence ID" value="VFJ14695.1"/>
    <property type="molecule type" value="Genomic_DNA"/>
</dbReference>
<dbReference type="RefSeq" id="WP_134484830.1">
    <property type="nucleotide sequence ID" value="NZ_LR216287.1"/>
</dbReference>
<proteinExistence type="predicted"/>
<name>A0A484IBK7_9ARCH</name>
<gene>
    <name evidence="1" type="ORF">NFRAN_2373</name>
</gene>
<reference evidence="1 2" key="1">
    <citation type="submission" date="2019-02" db="EMBL/GenBank/DDBJ databases">
        <authorList>
            <person name="Lehtovirta-Morley E L."/>
        </authorList>
    </citation>
    <scope>NUCLEOTIDE SEQUENCE [LARGE SCALE GENOMIC DNA]</scope>
    <source>
        <strain evidence="1">NFRAN1</strain>
    </source>
</reference>